<feature type="domain" description="Ketoreductase" evidence="2">
    <location>
        <begin position="21"/>
        <end position="189"/>
    </location>
</feature>
<evidence type="ECO:0000313" key="3">
    <source>
        <dbReference type="EMBL" id="AWL94948.1"/>
    </source>
</evidence>
<gene>
    <name evidence="3" type="ORF">CIT37_24400</name>
</gene>
<dbReference type="GO" id="GO:0016616">
    <property type="term" value="F:oxidoreductase activity, acting on the CH-OH group of donors, NAD or NADP as acceptor"/>
    <property type="evidence" value="ECO:0007669"/>
    <property type="project" value="TreeGrafter"/>
</dbReference>
<dbReference type="FunFam" id="3.40.50.720:FF:000084">
    <property type="entry name" value="Short-chain dehydrogenase reductase"/>
    <property type="match status" value="1"/>
</dbReference>
<dbReference type="PANTHER" id="PTHR42760:SF135">
    <property type="entry name" value="BLL7886 PROTEIN"/>
    <property type="match status" value="1"/>
</dbReference>
<evidence type="ECO:0000259" key="2">
    <source>
        <dbReference type="SMART" id="SM00822"/>
    </source>
</evidence>
<dbReference type="Pfam" id="PF13561">
    <property type="entry name" value="adh_short_C2"/>
    <property type="match status" value="1"/>
</dbReference>
<sequence>MPPSCAVTAMPDLRAFSLKDKIAVVTGASRGIGAAIATGLQDGGATVFGLSRSGTAPQGVAALACDLSDDKAIESAFRTIAAQGGRIDALVNAAGISLPPQSAESELARFRATVATDLTGVYATILAAYPLLKEAGSAAIVNVTSINSIRGFPGNPGYVAAKAGLAGLTRALAADYAPDGIRVNALAPGYVATEMTAKSFADPVMHEERRRHTMLGRWGQPADMVGAAVFLASEASAYVTGQEIFVDGGWIAKGLAISSDSKS</sequence>
<protein>
    <submittedName>
        <fullName evidence="3">KR domain-containing protein</fullName>
    </submittedName>
</protein>
<organism evidence="3 4">
    <name type="scientific">Bradyrhizobium ottawaense</name>
    <dbReference type="NCBI Taxonomy" id="931866"/>
    <lineage>
        <taxon>Bacteria</taxon>
        <taxon>Pseudomonadati</taxon>
        <taxon>Pseudomonadota</taxon>
        <taxon>Alphaproteobacteria</taxon>
        <taxon>Hyphomicrobiales</taxon>
        <taxon>Nitrobacteraceae</taxon>
        <taxon>Bradyrhizobium</taxon>
    </lineage>
</organism>
<dbReference type="InterPro" id="IPR002347">
    <property type="entry name" value="SDR_fam"/>
</dbReference>
<accession>A0A2U8PB20</accession>
<name>A0A2U8PB20_9BRAD</name>
<dbReference type="KEGG" id="bot:CIT37_24400"/>
<dbReference type="InterPro" id="IPR057326">
    <property type="entry name" value="KR_dom"/>
</dbReference>
<reference evidence="3 4" key="1">
    <citation type="journal article" date="2014" name="Int. J. Syst. Evol. Microbiol.">
        <title>Bradyrhizobium ottawaense sp. nov., a symbiotic nitrogen fixing bacterium from root nodules of soybeans in Canada.</title>
        <authorList>
            <person name="Yu X."/>
            <person name="Cloutier S."/>
            <person name="Tambong J.T."/>
            <person name="Bromfield E.S."/>
        </authorList>
    </citation>
    <scope>NUCLEOTIDE SEQUENCE [LARGE SCALE GENOMIC DNA]</scope>
    <source>
        <strain evidence="3 4">OO99</strain>
    </source>
</reference>
<comment type="similarity">
    <text evidence="1">Belongs to the short-chain dehydrogenases/reductases (SDR) family.</text>
</comment>
<dbReference type="AlphaFoldDB" id="A0A2U8PB20"/>
<dbReference type="Gene3D" id="3.40.50.720">
    <property type="entry name" value="NAD(P)-binding Rossmann-like Domain"/>
    <property type="match status" value="1"/>
</dbReference>
<reference evidence="3 4" key="2">
    <citation type="journal article" date="2017" name="Syst. Appl. Microbiol.">
        <title>Soybeans inoculated with root zone soils of Canadian native legumes harbour diverse and novel Bradyrhizobium spp. that possess agricultural potential.</title>
        <authorList>
            <person name="Bromfield E.S.P."/>
            <person name="Cloutier S."/>
            <person name="Tambong J.T."/>
            <person name="Tran Thi T.V."/>
        </authorList>
    </citation>
    <scope>NUCLEOTIDE SEQUENCE [LARGE SCALE GENOMIC DNA]</scope>
    <source>
        <strain evidence="3 4">OO99</strain>
    </source>
</reference>
<dbReference type="PRINTS" id="PR00081">
    <property type="entry name" value="GDHRDH"/>
</dbReference>
<dbReference type="Proteomes" id="UP000215703">
    <property type="component" value="Chromosome"/>
</dbReference>
<proteinExistence type="inferred from homology"/>
<evidence type="ECO:0000313" key="4">
    <source>
        <dbReference type="Proteomes" id="UP000215703"/>
    </source>
</evidence>
<dbReference type="EMBL" id="CP029425">
    <property type="protein sequence ID" value="AWL94948.1"/>
    <property type="molecule type" value="Genomic_DNA"/>
</dbReference>
<dbReference type="PROSITE" id="PS00061">
    <property type="entry name" value="ADH_SHORT"/>
    <property type="match status" value="1"/>
</dbReference>
<dbReference type="PANTHER" id="PTHR42760">
    <property type="entry name" value="SHORT-CHAIN DEHYDROGENASES/REDUCTASES FAMILY MEMBER"/>
    <property type="match status" value="1"/>
</dbReference>
<dbReference type="SUPFAM" id="SSF51735">
    <property type="entry name" value="NAD(P)-binding Rossmann-fold domains"/>
    <property type="match status" value="1"/>
</dbReference>
<dbReference type="InterPro" id="IPR036291">
    <property type="entry name" value="NAD(P)-bd_dom_sf"/>
</dbReference>
<evidence type="ECO:0000256" key="1">
    <source>
        <dbReference type="ARBA" id="ARBA00006484"/>
    </source>
</evidence>
<dbReference type="InterPro" id="IPR020904">
    <property type="entry name" value="Sc_DH/Rdtase_CS"/>
</dbReference>
<dbReference type="PRINTS" id="PR00080">
    <property type="entry name" value="SDRFAMILY"/>
</dbReference>
<dbReference type="SMART" id="SM00822">
    <property type="entry name" value="PKS_KR"/>
    <property type="match status" value="1"/>
</dbReference>
<dbReference type="GO" id="GO:0030497">
    <property type="term" value="P:fatty acid elongation"/>
    <property type="evidence" value="ECO:0007669"/>
    <property type="project" value="TreeGrafter"/>
</dbReference>